<reference evidence="2 5" key="1">
    <citation type="submission" date="2021-01" db="EMBL/GenBank/DDBJ databases">
        <title>Sequencing the genomes of 1000 actinobacteria strains.</title>
        <authorList>
            <person name="Klenk H.-P."/>
        </authorList>
    </citation>
    <scope>NUCLEOTIDE SEQUENCE [LARGE SCALE GENOMIC DNA]</scope>
    <source>
        <strain evidence="2 5">DSM 44581</strain>
    </source>
</reference>
<sequence length="197" mass="21512">MLARLRSLPRWLVAVVVLVVIGTGLWLLLRTPIPTREEAEQRISAEVGATERAEVTASCAEPRPSGYRCLLRDDAGRYGWAAVHYAERESAGDRGSAGTRTEVSTHWDFPLDRDGLLVEQFDAEDEQTLRTRLHGSAAQAGQALGQDLPAQVASRPTCPPVPVGGSVECAGQGLVRTATLRRLTDTRYELRAHFTLP</sequence>
<dbReference type="AlphaFoldDB" id="A0A8T8HY34"/>
<keyword evidence="5" id="KW-1185">Reference proteome</keyword>
<evidence type="ECO:0000313" key="4">
    <source>
        <dbReference type="Proteomes" id="UP000671828"/>
    </source>
</evidence>
<dbReference type="Proteomes" id="UP000671828">
    <property type="component" value="Chromosome"/>
</dbReference>
<evidence type="ECO:0000313" key="2">
    <source>
        <dbReference type="EMBL" id="MBM7815064.1"/>
    </source>
</evidence>
<feature type="transmembrane region" description="Helical" evidence="1">
    <location>
        <begin position="12"/>
        <end position="29"/>
    </location>
</feature>
<organism evidence="3 4">
    <name type="scientific">Saccharothrix algeriensis</name>
    <dbReference type="NCBI Taxonomy" id="173560"/>
    <lineage>
        <taxon>Bacteria</taxon>
        <taxon>Bacillati</taxon>
        <taxon>Actinomycetota</taxon>
        <taxon>Actinomycetes</taxon>
        <taxon>Pseudonocardiales</taxon>
        <taxon>Pseudonocardiaceae</taxon>
        <taxon>Saccharothrix</taxon>
    </lineage>
</organism>
<dbReference type="Proteomes" id="UP001195724">
    <property type="component" value="Unassembled WGS sequence"/>
</dbReference>
<dbReference type="RefSeq" id="WP_204845632.1">
    <property type="nucleotide sequence ID" value="NZ_JAFBCL010000001.1"/>
</dbReference>
<accession>A0A8T8HY34</accession>
<dbReference type="EMBL" id="JAFBCL010000001">
    <property type="protein sequence ID" value="MBM7815064.1"/>
    <property type="molecule type" value="Genomic_DNA"/>
</dbReference>
<keyword evidence="1" id="KW-0812">Transmembrane</keyword>
<evidence type="ECO:0000256" key="1">
    <source>
        <dbReference type="SAM" id="Phobius"/>
    </source>
</evidence>
<proteinExistence type="predicted"/>
<name>A0A8T8HY34_9PSEU</name>
<reference evidence="3" key="2">
    <citation type="submission" date="2021-04" db="EMBL/GenBank/DDBJ databases">
        <title>Saccharothrix algeriensis WGS.</title>
        <authorList>
            <person name="Stuskova K."/>
            <person name="Hakalova E."/>
            <person name="Tebbal A.B."/>
            <person name="Eichmeier A."/>
        </authorList>
    </citation>
    <scope>NUCLEOTIDE SEQUENCE</scope>
    <source>
        <strain evidence="3">NRRL B-24137</strain>
    </source>
</reference>
<protein>
    <submittedName>
        <fullName evidence="3">Uncharacterized protein</fullName>
    </submittedName>
</protein>
<dbReference type="EMBL" id="CP072788">
    <property type="protein sequence ID" value="QTR03317.1"/>
    <property type="molecule type" value="Genomic_DNA"/>
</dbReference>
<keyword evidence="1" id="KW-0472">Membrane</keyword>
<evidence type="ECO:0000313" key="5">
    <source>
        <dbReference type="Proteomes" id="UP001195724"/>
    </source>
</evidence>
<evidence type="ECO:0000313" key="3">
    <source>
        <dbReference type="EMBL" id="QTR03317.1"/>
    </source>
</evidence>
<keyword evidence="1" id="KW-1133">Transmembrane helix</keyword>
<gene>
    <name evidence="3" type="ORF">J7S33_31080</name>
    <name evidence="2" type="ORF">JOE68_005929</name>
</gene>